<evidence type="ECO:0000256" key="1">
    <source>
        <dbReference type="ARBA" id="ARBA00023125"/>
    </source>
</evidence>
<dbReference type="RefSeq" id="WP_330091371.1">
    <property type="nucleotide sequence ID" value="NZ_JAUZMY010000008.1"/>
</dbReference>
<dbReference type="EMBL" id="JAUZMY010000008">
    <property type="protein sequence ID" value="MEE2037572.1"/>
    <property type="molecule type" value="Genomic_DNA"/>
</dbReference>
<evidence type="ECO:0000313" key="3">
    <source>
        <dbReference type="EMBL" id="MEE2037572.1"/>
    </source>
</evidence>
<dbReference type="PANTHER" id="PTHR30204:SF93">
    <property type="entry name" value="HTH MERR-TYPE DOMAIN-CONTAINING PROTEIN"/>
    <property type="match status" value="1"/>
</dbReference>
<dbReference type="Proteomes" id="UP001356095">
    <property type="component" value="Unassembled WGS sequence"/>
</dbReference>
<name>A0ABU7K7M9_9ACTN</name>
<dbReference type="InterPro" id="IPR009061">
    <property type="entry name" value="DNA-bd_dom_put_sf"/>
</dbReference>
<keyword evidence="4" id="KW-1185">Reference proteome</keyword>
<evidence type="ECO:0000313" key="4">
    <source>
        <dbReference type="Proteomes" id="UP001356095"/>
    </source>
</evidence>
<evidence type="ECO:0000259" key="2">
    <source>
        <dbReference type="PROSITE" id="PS50937"/>
    </source>
</evidence>
<protein>
    <submittedName>
        <fullName evidence="3">MerR family transcriptional regulator</fullName>
    </submittedName>
</protein>
<dbReference type="Pfam" id="PF13411">
    <property type="entry name" value="MerR_1"/>
    <property type="match status" value="1"/>
</dbReference>
<dbReference type="PANTHER" id="PTHR30204">
    <property type="entry name" value="REDOX-CYCLING DRUG-SENSING TRANSCRIPTIONAL ACTIVATOR SOXR"/>
    <property type="match status" value="1"/>
</dbReference>
<dbReference type="PROSITE" id="PS50937">
    <property type="entry name" value="HTH_MERR_2"/>
    <property type="match status" value="1"/>
</dbReference>
<reference evidence="3 4" key="1">
    <citation type="submission" date="2023-08" db="EMBL/GenBank/DDBJ databases">
        <authorList>
            <person name="Girao M."/>
            <person name="Carvalho M.F."/>
        </authorList>
    </citation>
    <scope>NUCLEOTIDE SEQUENCE [LARGE SCALE GENOMIC DNA]</scope>
    <source>
        <strain evidence="3 4">CT-R113</strain>
    </source>
</reference>
<proteinExistence type="predicted"/>
<dbReference type="InterPro" id="IPR000551">
    <property type="entry name" value="MerR-type_HTH_dom"/>
</dbReference>
<organism evidence="3 4">
    <name type="scientific">Nocardiopsis codii</name>
    <dbReference type="NCBI Taxonomy" id="3065942"/>
    <lineage>
        <taxon>Bacteria</taxon>
        <taxon>Bacillati</taxon>
        <taxon>Actinomycetota</taxon>
        <taxon>Actinomycetes</taxon>
        <taxon>Streptosporangiales</taxon>
        <taxon>Nocardiopsidaceae</taxon>
        <taxon>Nocardiopsis</taxon>
    </lineage>
</organism>
<keyword evidence="1" id="KW-0238">DNA-binding</keyword>
<sequence>MAWNTQQLADLADTTVKAVRYYHKIGLLEEPERSANGYYRRYGVPHLVRLLQIRRLSDLGIPLSDIERLGPASGDPEEVIDALDAELETRVTRLNRIRAELALIKQHRGSTYLPSEFASISPTFTESQRSLLMVYSTVLSDDSMQRFRDLLEHSSEVDDDFEQLPADADDAAIDQLAERILLQIRSTQETHPWSMDPVADAPGGRQHAAETMAEALVELYNHAQLRVLQRVNQLRQQSDPTPGSDNST</sequence>
<dbReference type="Gene3D" id="1.10.1660.10">
    <property type="match status" value="1"/>
</dbReference>
<accession>A0ABU7K7M9</accession>
<dbReference type="SMART" id="SM00422">
    <property type="entry name" value="HTH_MERR"/>
    <property type="match status" value="1"/>
</dbReference>
<gene>
    <name evidence="3" type="ORF">Q8791_10100</name>
</gene>
<comment type="caution">
    <text evidence="3">The sequence shown here is derived from an EMBL/GenBank/DDBJ whole genome shotgun (WGS) entry which is preliminary data.</text>
</comment>
<dbReference type="CDD" id="cd00592">
    <property type="entry name" value="HTH_MerR-like"/>
    <property type="match status" value="1"/>
</dbReference>
<dbReference type="InterPro" id="IPR047057">
    <property type="entry name" value="MerR_fam"/>
</dbReference>
<feature type="domain" description="HTH merR-type" evidence="2">
    <location>
        <begin position="2"/>
        <end position="72"/>
    </location>
</feature>
<dbReference type="SUPFAM" id="SSF46955">
    <property type="entry name" value="Putative DNA-binding domain"/>
    <property type="match status" value="1"/>
</dbReference>